<keyword evidence="3" id="KW-0732">Signal</keyword>
<dbReference type="OrthoDB" id="9776801at2"/>
<dbReference type="AlphaFoldDB" id="A0A4R3KCF7"/>
<dbReference type="NCBIfam" id="TIGR00787">
    <property type="entry name" value="dctP"/>
    <property type="match status" value="1"/>
</dbReference>
<dbReference type="PANTHER" id="PTHR33376:SF7">
    <property type="entry name" value="C4-DICARBOXYLATE-BINDING PROTEIN DCTB"/>
    <property type="match status" value="1"/>
</dbReference>
<reference evidence="4 5" key="1">
    <citation type="submission" date="2019-03" db="EMBL/GenBank/DDBJ databases">
        <title>Genomic Encyclopedia of Type Strains, Phase IV (KMG-IV): sequencing the most valuable type-strain genomes for metagenomic binning, comparative biology and taxonomic classification.</title>
        <authorList>
            <person name="Goeker M."/>
        </authorList>
    </citation>
    <scope>NUCLEOTIDE SEQUENCE [LARGE SCALE GENOMIC DNA]</scope>
    <source>
        <strain evidence="4 5">DSM 23802</strain>
    </source>
</reference>
<dbReference type="CDD" id="cd13674">
    <property type="entry name" value="PBP2_TRAP_SBP_like_1"/>
    <property type="match status" value="1"/>
</dbReference>
<keyword evidence="2" id="KW-0813">Transport</keyword>
<evidence type="ECO:0000256" key="1">
    <source>
        <dbReference type="ARBA" id="ARBA00009023"/>
    </source>
</evidence>
<dbReference type="PANTHER" id="PTHR33376">
    <property type="match status" value="1"/>
</dbReference>
<dbReference type="FunFam" id="3.40.190.170:FF:000001">
    <property type="entry name" value="TRAP dicarboxylate transporter, DctP subunit"/>
    <property type="match status" value="1"/>
</dbReference>
<dbReference type="NCBIfam" id="NF037995">
    <property type="entry name" value="TRAP_S1"/>
    <property type="match status" value="1"/>
</dbReference>
<evidence type="ECO:0000256" key="2">
    <source>
        <dbReference type="ARBA" id="ARBA00022448"/>
    </source>
</evidence>
<dbReference type="PIRSF" id="PIRSF006470">
    <property type="entry name" value="DctB"/>
    <property type="match status" value="1"/>
</dbReference>
<comment type="caution">
    <text evidence="4">The sequence shown here is derived from an EMBL/GenBank/DDBJ whole genome shotgun (WGS) entry which is preliminary data.</text>
</comment>
<dbReference type="PROSITE" id="PS51257">
    <property type="entry name" value="PROKAR_LIPOPROTEIN"/>
    <property type="match status" value="1"/>
</dbReference>
<evidence type="ECO:0000313" key="4">
    <source>
        <dbReference type="EMBL" id="TCS80599.1"/>
    </source>
</evidence>
<evidence type="ECO:0000256" key="3">
    <source>
        <dbReference type="ARBA" id="ARBA00022729"/>
    </source>
</evidence>
<dbReference type="GO" id="GO:0030288">
    <property type="term" value="C:outer membrane-bounded periplasmic space"/>
    <property type="evidence" value="ECO:0007669"/>
    <property type="project" value="InterPro"/>
</dbReference>
<dbReference type="InterPro" id="IPR038404">
    <property type="entry name" value="TRAP_DctP_sf"/>
</dbReference>
<dbReference type="InterPro" id="IPR018389">
    <property type="entry name" value="DctP_fam"/>
</dbReference>
<dbReference type="EMBL" id="SMAB01000016">
    <property type="protein sequence ID" value="TCS80599.1"/>
    <property type="molecule type" value="Genomic_DNA"/>
</dbReference>
<name>A0A4R3KCF7_9BACI</name>
<protein>
    <submittedName>
        <fullName evidence="4">C4-dicarboxylate-binding protein DctP</fullName>
    </submittedName>
</protein>
<dbReference type="RefSeq" id="WP_132769704.1">
    <property type="nucleotide sequence ID" value="NZ_SMAB01000016.1"/>
</dbReference>
<keyword evidence="5" id="KW-1185">Reference proteome</keyword>
<dbReference type="Proteomes" id="UP000295788">
    <property type="component" value="Unassembled WGS sequence"/>
</dbReference>
<proteinExistence type="inferred from homology"/>
<dbReference type="InterPro" id="IPR004682">
    <property type="entry name" value="TRAP_DctP"/>
</dbReference>
<comment type="similarity">
    <text evidence="1">Belongs to the bacterial solute-binding protein 7 family.</text>
</comment>
<gene>
    <name evidence="4" type="ORF">EDD72_11619</name>
</gene>
<dbReference type="Pfam" id="PF03480">
    <property type="entry name" value="DctP"/>
    <property type="match status" value="1"/>
</dbReference>
<organism evidence="4 5">
    <name type="scientific">Tepidibacillus fermentans</name>
    <dbReference type="NCBI Taxonomy" id="1281767"/>
    <lineage>
        <taxon>Bacteria</taxon>
        <taxon>Bacillati</taxon>
        <taxon>Bacillota</taxon>
        <taxon>Bacilli</taxon>
        <taxon>Bacillales</taxon>
        <taxon>Bacillaceae</taxon>
        <taxon>Tepidibacillus</taxon>
    </lineage>
</organism>
<sequence length="348" mass="39657">MNKRWIKVTFITLMSILLVFSMVGCSSKRTEQASSNEEGNNQKIVIKFSHVVAENTPKGQAAIMFANKVKEKTNGRVEVQVFPNSQLYKDEDVLNAIQQGNVQMAAPATSVITKLYPQWQVFDLPFAFADHEQVQQAMEGEIGKKLFSLLEEKNIKGLAMWDNGFKQMGSNKKELIKPEDFAGQKFRVMSSKVLEEQFKAVGANPVPMPFGEVYNALEQGVIDGQENTLSNIYSQKMHEVQKYLTLSYHGYLGYAVITNKKFWDSLPADVRSQIEAALDETTQWVRQNAKDINEQMLQKIKAENPKIKIHELTPEEKKLWIAKMDPIYDKFKNEIGEDLINAVRALRK</sequence>
<dbReference type="GO" id="GO:0055085">
    <property type="term" value="P:transmembrane transport"/>
    <property type="evidence" value="ECO:0007669"/>
    <property type="project" value="InterPro"/>
</dbReference>
<dbReference type="Gene3D" id="3.40.190.170">
    <property type="entry name" value="Bacterial extracellular solute-binding protein, family 7"/>
    <property type="match status" value="1"/>
</dbReference>
<accession>A0A4R3KCF7</accession>
<evidence type="ECO:0000313" key="5">
    <source>
        <dbReference type="Proteomes" id="UP000295788"/>
    </source>
</evidence>